<evidence type="ECO:0000313" key="1">
    <source>
        <dbReference type="EMBL" id="GME24807.1"/>
    </source>
</evidence>
<dbReference type="Proteomes" id="UP001165186">
    <property type="component" value="Unassembled WGS sequence"/>
</dbReference>
<proteinExistence type="predicted"/>
<gene>
    <name evidence="1" type="primary">g5946</name>
    <name evidence="1" type="ORF">NpPPO83_00005946</name>
</gene>
<name>A0ACB5RWE7_9PEZI</name>
<organism evidence="1 2">
    <name type="scientific">Neofusicoccum parvum</name>
    <dbReference type="NCBI Taxonomy" id="310453"/>
    <lineage>
        <taxon>Eukaryota</taxon>
        <taxon>Fungi</taxon>
        <taxon>Dikarya</taxon>
        <taxon>Ascomycota</taxon>
        <taxon>Pezizomycotina</taxon>
        <taxon>Dothideomycetes</taxon>
        <taxon>Dothideomycetes incertae sedis</taxon>
        <taxon>Botryosphaeriales</taxon>
        <taxon>Botryosphaeriaceae</taxon>
        <taxon>Neofusicoccum</taxon>
    </lineage>
</organism>
<comment type="caution">
    <text evidence="1">The sequence shown here is derived from an EMBL/GenBank/DDBJ whole genome shotgun (WGS) entry which is preliminary data.</text>
</comment>
<protein>
    <submittedName>
        <fullName evidence="1">Alpha beta-hydrolase</fullName>
    </submittedName>
</protein>
<evidence type="ECO:0000313" key="2">
    <source>
        <dbReference type="Proteomes" id="UP001165186"/>
    </source>
</evidence>
<sequence length="147" mass="15958">MMQSCALALCTKPGACLRYSTAPATPEHGPFSTTLLVCLNGLLLPRSSWDAAVQSLVSTRARAQRPVPHLLTYDRFGQGDSDLDPTDDPTTLYGHDARAVVTDLHQLLIQVCESDLQTSLQRVALLFVCNSIGCPIARLGVCMCRRT</sequence>
<keyword evidence="2" id="KW-1185">Reference proteome</keyword>
<dbReference type="EMBL" id="BSXG01000015">
    <property type="protein sequence ID" value="GME24807.1"/>
    <property type="molecule type" value="Genomic_DNA"/>
</dbReference>
<reference evidence="1" key="1">
    <citation type="submission" date="2024-09" db="EMBL/GenBank/DDBJ databases">
        <title>Draft Genome Sequences of Neofusicoccum parvum.</title>
        <authorList>
            <person name="Ashida A."/>
            <person name="Camagna M."/>
            <person name="Tanaka A."/>
            <person name="Takemoto D."/>
        </authorList>
    </citation>
    <scope>NUCLEOTIDE SEQUENCE</scope>
    <source>
        <strain evidence="1">PPO83</strain>
    </source>
</reference>
<accession>A0ACB5RWE7</accession>